<dbReference type="AlphaFoldDB" id="A0A955RVV6"/>
<name>A0A955RVV6_UNCKA</name>
<organism evidence="1 2">
    <name type="scientific">candidate division WWE3 bacterium</name>
    <dbReference type="NCBI Taxonomy" id="2053526"/>
    <lineage>
        <taxon>Bacteria</taxon>
        <taxon>Katanobacteria</taxon>
    </lineage>
</organism>
<reference evidence="1" key="2">
    <citation type="journal article" date="2021" name="Microbiome">
        <title>Successional dynamics and alternative stable states in a saline activated sludge microbial community over 9 years.</title>
        <authorList>
            <person name="Wang Y."/>
            <person name="Ye J."/>
            <person name="Ju F."/>
            <person name="Liu L."/>
            <person name="Boyd J.A."/>
            <person name="Deng Y."/>
            <person name="Parks D.H."/>
            <person name="Jiang X."/>
            <person name="Yin X."/>
            <person name="Woodcroft B.J."/>
            <person name="Tyson G.W."/>
            <person name="Hugenholtz P."/>
            <person name="Polz M.F."/>
            <person name="Zhang T."/>
        </authorList>
    </citation>
    <scope>NUCLEOTIDE SEQUENCE</scope>
    <source>
        <strain evidence="1">HKST-UBA02</strain>
    </source>
</reference>
<gene>
    <name evidence="1" type="ORF">KC573_00185</name>
</gene>
<evidence type="ECO:0000313" key="2">
    <source>
        <dbReference type="Proteomes" id="UP000699691"/>
    </source>
</evidence>
<comment type="caution">
    <text evidence="1">The sequence shown here is derived from an EMBL/GenBank/DDBJ whole genome shotgun (WGS) entry which is preliminary data.</text>
</comment>
<proteinExistence type="predicted"/>
<dbReference type="EMBL" id="JAGQKY010000003">
    <property type="protein sequence ID" value="MCA9397224.1"/>
    <property type="molecule type" value="Genomic_DNA"/>
</dbReference>
<dbReference type="Proteomes" id="UP000699691">
    <property type="component" value="Unassembled WGS sequence"/>
</dbReference>
<reference evidence="1" key="1">
    <citation type="submission" date="2020-04" db="EMBL/GenBank/DDBJ databases">
        <authorList>
            <person name="Zhang T."/>
        </authorList>
    </citation>
    <scope>NUCLEOTIDE SEQUENCE</scope>
    <source>
        <strain evidence="1">HKST-UBA02</strain>
    </source>
</reference>
<accession>A0A955RVV6</accession>
<sequence>MKMNAPKEPTIVTVNPKDEEYVIQFAPELTDFIRKDGKVKTYRYGDKYEYLLEGDSVTLSEYGTGTVISKAVIKSKEHVHLKDIPINLNGHEQYDSREHMRKVFSSYYAYIGREIQNNDSFLVFTFDLID</sequence>
<protein>
    <recommendedName>
        <fullName evidence="3">ASCH domain-containing protein</fullName>
    </recommendedName>
</protein>
<evidence type="ECO:0000313" key="1">
    <source>
        <dbReference type="EMBL" id="MCA9397224.1"/>
    </source>
</evidence>
<evidence type="ECO:0008006" key="3">
    <source>
        <dbReference type="Google" id="ProtNLM"/>
    </source>
</evidence>